<dbReference type="HOGENOM" id="CLU_472566_0_0_1"/>
<protein>
    <submittedName>
        <fullName evidence="2">Uncharacterized protein</fullName>
    </submittedName>
</protein>
<feature type="region of interest" description="Disordered" evidence="1">
    <location>
        <begin position="84"/>
        <end position="106"/>
    </location>
</feature>
<accession>A0A0C9XZE8</accession>
<reference evidence="3" key="2">
    <citation type="submission" date="2015-01" db="EMBL/GenBank/DDBJ databases">
        <title>Evolutionary Origins and Diversification of the Mycorrhizal Mutualists.</title>
        <authorList>
            <consortium name="DOE Joint Genome Institute"/>
            <consortium name="Mycorrhizal Genomics Consortium"/>
            <person name="Kohler A."/>
            <person name="Kuo A."/>
            <person name="Nagy L.G."/>
            <person name="Floudas D."/>
            <person name="Copeland A."/>
            <person name="Barry K.W."/>
            <person name="Cichocki N."/>
            <person name="Veneault-Fourrey C."/>
            <person name="LaButti K."/>
            <person name="Lindquist E.A."/>
            <person name="Lipzen A."/>
            <person name="Lundell T."/>
            <person name="Morin E."/>
            <person name="Murat C."/>
            <person name="Riley R."/>
            <person name="Ohm R."/>
            <person name="Sun H."/>
            <person name="Tunlid A."/>
            <person name="Henrissat B."/>
            <person name="Grigoriev I.V."/>
            <person name="Hibbett D.S."/>
            <person name="Martin F."/>
        </authorList>
    </citation>
    <scope>NUCLEOTIDE SEQUENCE [LARGE SCALE GENOMIC DNA]</scope>
    <source>
        <strain evidence="3">LaAM-08-1</strain>
    </source>
</reference>
<feature type="region of interest" description="Disordered" evidence="1">
    <location>
        <begin position="327"/>
        <end position="493"/>
    </location>
</feature>
<evidence type="ECO:0000256" key="1">
    <source>
        <dbReference type="SAM" id="MobiDB-lite"/>
    </source>
</evidence>
<reference evidence="2 3" key="1">
    <citation type="submission" date="2014-04" db="EMBL/GenBank/DDBJ databases">
        <authorList>
            <consortium name="DOE Joint Genome Institute"/>
            <person name="Kuo A."/>
            <person name="Kohler A."/>
            <person name="Nagy L.G."/>
            <person name="Floudas D."/>
            <person name="Copeland A."/>
            <person name="Barry K.W."/>
            <person name="Cichocki N."/>
            <person name="Veneault-Fourrey C."/>
            <person name="LaButti K."/>
            <person name="Lindquist E.A."/>
            <person name="Lipzen A."/>
            <person name="Lundell T."/>
            <person name="Morin E."/>
            <person name="Murat C."/>
            <person name="Sun H."/>
            <person name="Tunlid A."/>
            <person name="Henrissat B."/>
            <person name="Grigoriev I.V."/>
            <person name="Hibbett D.S."/>
            <person name="Martin F."/>
            <person name="Nordberg H.P."/>
            <person name="Cantor M.N."/>
            <person name="Hua S.X."/>
        </authorList>
    </citation>
    <scope>NUCLEOTIDE SEQUENCE [LARGE SCALE GENOMIC DNA]</scope>
    <source>
        <strain evidence="2 3">LaAM-08-1</strain>
    </source>
</reference>
<feature type="compositionally biased region" description="Basic and acidic residues" evidence="1">
    <location>
        <begin position="375"/>
        <end position="398"/>
    </location>
</feature>
<proteinExistence type="predicted"/>
<feature type="compositionally biased region" description="Basic and acidic residues" evidence="1">
    <location>
        <begin position="410"/>
        <end position="493"/>
    </location>
</feature>
<dbReference type="Proteomes" id="UP000054477">
    <property type="component" value="Unassembled WGS sequence"/>
</dbReference>
<dbReference type="AlphaFoldDB" id="A0A0C9XZE8"/>
<evidence type="ECO:0000313" key="2">
    <source>
        <dbReference type="EMBL" id="KIK03097.1"/>
    </source>
</evidence>
<gene>
    <name evidence="2" type="ORF">K443DRAFT_655162</name>
</gene>
<feature type="compositionally biased region" description="Basic and acidic residues" evidence="1">
    <location>
        <begin position="347"/>
        <end position="366"/>
    </location>
</feature>
<evidence type="ECO:0000313" key="3">
    <source>
        <dbReference type="Proteomes" id="UP000054477"/>
    </source>
</evidence>
<organism evidence="2 3">
    <name type="scientific">Laccaria amethystina LaAM-08-1</name>
    <dbReference type="NCBI Taxonomy" id="1095629"/>
    <lineage>
        <taxon>Eukaryota</taxon>
        <taxon>Fungi</taxon>
        <taxon>Dikarya</taxon>
        <taxon>Basidiomycota</taxon>
        <taxon>Agaricomycotina</taxon>
        <taxon>Agaricomycetes</taxon>
        <taxon>Agaricomycetidae</taxon>
        <taxon>Agaricales</taxon>
        <taxon>Agaricineae</taxon>
        <taxon>Hydnangiaceae</taxon>
        <taxon>Laccaria</taxon>
    </lineage>
</organism>
<name>A0A0C9XZE8_9AGAR</name>
<sequence length="577" mass="67119">MVGARSFIHDQKFFTQCGRLRYRIRNLLYALYECPSSSVREQQVIKSRSLNFWESCHNFTNQLSTGKVCFMDRDTDCPYLVKSQRKNHQKQVKSPSRHASVRKPSSKSLHLEDAIALRAHVIQYLVDEGGVLKMEYSQVLSKLVGLFAYPHTSVANLNSFKAVLSIVSSPLSLTPIWPSSNVQGVPCRHIFELENQEPEPELNSSGHTCLTITQINDGKHTPICTKFLSSSSCYSNRRPLSLPLRLPSDDVSSMSGKQKGAVYVDIYLHNVSFDDRERSDRYWIPDESDHHLICARQGSHPLRPPWDETERDRRYEDYSACIYHGGSSTTKPITVPRHHAPPPPGDEASRWKDWTEITRGGERGDAETAGSRKGRVLEERERRKHLELEAEKLKHETADEGDETNEEEEERKRQEEEETRKKAEEQKRVEDEKQKLKDERKQMGEEKRKVEEEKRKVEEEKKRMEDEKKKAELEVKQVKEKKKEERKQTEEKRKAEAALKQLAVESRKRQEKAELLEEKIPDKMAEAERLEKEALEKEATAKRLQAKVNPMNALAKKREWEMRQQELALWQHEDELA</sequence>
<feature type="compositionally biased region" description="Acidic residues" evidence="1">
    <location>
        <begin position="399"/>
        <end position="409"/>
    </location>
</feature>
<dbReference type="EMBL" id="KN838584">
    <property type="protein sequence ID" value="KIK03097.1"/>
    <property type="molecule type" value="Genomic_DNA"/>
</dbReference>
<keyword evidence="3" id="KW-1185">Reference proteome</keyword>
<feature type="compositionally biased region" description="Basic residues" evidence="1">
    <location>
        <begin position="84"/>
        <end position="105"/>
    </location>
</feature>